<protein>
    <submittedName>
        <fullName evidence="1">Uncharacterized protein</fullName>
    </submittedName>
</protein>
<dbReference type="AlphaFoldDB" id="A0A0C2M3H3"/>
<name>A0A0C2M3H3_THEKT</name>
<sequence>MSDKTFTDWVQEQQKLDPYQDIKSTKLACINYYFIGSYLGKACIFELPDDFEPAQYKLYKQIFTRIVVLFNESYIMDKITSDSLLVLSKIDIDELHAFQSTPYNPDNIYSSLFVSNYSEDSKQFKNV</sequence>
<proteinExistence type="predicted"/>
<reference evidence="1 2" key="1">
    <citation type="journal article" date="2014" name="Genome Biol. Evol.">
        <title>The genome of the myxosporean Thelohanellus kitauei shows adaptations to nutrient acquisition within its fish host.</title>
        <authorList>
            <person name="Yang Y."/>
            <person name="Xiong J."/>
            <person name="Zhou Z."/>
            <person name="Huo F."/>
            <person name="Miao W."/>
            <person name="Ran C."/>
            <person name="Liu Y."/>
            <person name="Zhang J."/>
            <person name="Feng J."/>
            <person name="Wang M."/>
            <person name="Wang M."/>
            <person name="Wang L."/>
            <person name="Yao B."/>
        </authorList>
    </citation>
    <scope>NUCLEOTIDE SEQUENCE [LARGE SCALE GENOMIC DNA]</scope>
    <source>
        <strain evidence="1">Wuqing</strain>
    </source>
</reference>
<dbReference type="OrthoDB" id="10047020at2759"/>
<keyword evidence="2" id="KW-1185">Reference proteome</keyword>
<organism evidence="1 2">
    <name type="scientific">Thelohanellus kitauei</name>
    <name type="common">Myxosporean</name>
    <dbReference type="NCBI Taxonomy" id="669202"/>
    <lineage>
        <taxon>Eukaryota</taxon>
        <taxon>Metazoa</taxon>
        <taxon>Cnidaria</taxon>
        <taxon>Myxozoa</taxon>
        <taxon>Myxosporea</taxon>
        <taxon>Bivalvulida</taxon>
        <taxon>Platysporina</taxon>
        <taxon>Myxobolidae</taxon>
        <taxon>Thelohanellus</taxon>
    </lineage>
</organism>
<evidence type="ECO:0000313" key="2">
    <source>
        <dbReference type="Proteomes" id="UP000031668"/>
    </source>
</evidence>
<evidence type="ECO:0000313" key="1">
    <source>
        <dbReference type="EMBL" id="KII61570.1"/>
    </source>
</evidence>
<comment type="caution">
    <text evidence="1">The sequence shown here is derived from an EMBL/GenBank/DDBJ whole genome shotgun (WGS) entry which is preliminary data.</text>
</comment>
<dbReference type="Proteomes" id="UP000031668">
    <property type="component" value="Unassembled WGS sequence"/>
</dbReference>
<gene>
    <name evidence="1" type="ORF">RF11_08067</name>
</gene>
<dbReference type="EMBL" id="JWZT01005323">
    <property type="protein sequence ID" value="KII61570.1"/>
    <property type="molecule type" value="Genomic_DNA"/>
</dbReference>
<accession>A0A0C2M3H3</accession>